<name>A0A3P7QVG1_CYLGO</name>
<evidence type="ECO:0000313" key="2">
    <source>
        <dbReference type="Proteomes" id="UP000271889"/>
    </source>
</evidence>
<protein>
    <submittedName>
        <fullName evidence="1">Uncharacterized protein</fullName>
    </submittedName>
</protein>
<gene>
    <name evidence="1" type="ORF">CGOC_LOCUS12385</name>
</gene>
<organism evidence="1 2">
    <name type="scientific">Cylicostephanus goldi</name>
    <name type="common">Nematode worm</name>
    <dbReference type="NCBI Taxonomy" id="71465"/>
    <lineage>
        <taxon>Eukaryota</taxon>
        <taxon>Metazoa</taxon>
        <taxon>Ecdysozoa</taxon>
        <taxon>Nematoda</taxon>
        <taxon>Chromadorea</taxon>
        <taxon>Rhabditida</taxon>
        <taxon>Rhabditina</taxon>
        <taxon>Rhabditomorpha</taxon>
        <taxon>Strongyloidea</taxon>
        <taxon>Strongylidae</taxon>
        <taxon>Cylicostephanus</taxon>
    </lineage>
</organism>
<dbReference type="Proteomes" id="UP000271889">
    <property type="component" value="Unassembled WGS sequence"/>
</dbReference>
<sequence length="109" mass="12628">MISLWTSEETLGCNYKVYQKPYYSYHTREAYFNQMDLFWGIAEQINTDTVALQPYHDFAQSIVMHLTNFRLETSPERVSTALTVRAIRDNKPVTVGVEDSLEQGEGSRK</sequence>
<dbReference type="AlphaFoldDB" id="A0A3P7QVG1"/>
<proteinExistence type="predicted"/>
<evidence type="ECO:0000313" key="1">
    <source>
        <dbReference type="EMBL" id="VDN33409.1"/>
    </source>
</evidence>
<accession>A0A3P7QVG1</accession>
<dbReference type="EMBL" id="UYRV01122720">
    <property type="protein sequence ID" value="VDN33409.1"/>
    <property type="molecule type" value="Genomic_DNA"/>
</dbReference>
<keyword evidence="2" id="KW-1185">Reference proteome</keyword>
<reference evidence="1 2" key="1">
    <citation type="submission" date="2018-11" db="EMBL/GenBank/DDBJ databases">
        <authorList>
            <consortium name="Pathogen Informatics"/>
        </authorList>
    </citation>
    <scope>NUCLEOTIDE SEQUENCE [LARGE SCALE GENOMIC DNA]</scope>
</reference>